<evidence type="ECO:0000313" key="1">
    <source>
        <dbReference type="EMBL" id="TKR80515.1"/>
    </source>
</evidence>
<sequence length="80" mass="9430">MLGNDAGREWARSCEAANWPLWDHLRRSRTCDIWDQNIGEERVGTPYFGLAKRTEEVKSVRLESRSLLEITQNVPRRKWS</sequence>
<dbReference type="Proteomes" id="UP000298663">
    <property type="component" value="Unassembled WGS sequence"/>
</dbReference>
<evidence type="ECO:0000313" key="2">
    <source>
        <dbReference type="Proteomes" id="UP000298663"/>
    </source>
</evidence>
<proteinExistence type="predicted"/>
<dbReference type="EMBL" id="AZBU02000004">
    <property type="protein sequence ID" value="TKR80515.1"/>
    <property type="molecule type" value="Genomic_DNA"/>
</dbReference>
<comment type="caution">
    <text evidence="1">The sequence shown here is derived from an EMBL/GenBank/DDBJ whole genome shotgun (WGS) entry which is preliminary data.</text>
</comment>
<keyword evidence="2" id="KW-1185">Reference proteome</keyword>
<name>A0A4V6A2U4_STECR</name>
<dbReference type="AlphaFoldDB" id="A0A4V6A2U4"/>
<reference evidence="1 2" key="1">
    <citation type="journal article" date="2015" name="Genome Biol.">
        <title>Comparative genomics of Steinernema reveals deeply conserved gene regulatory networks.</title>
        <authorList>
            <person name="Dillman A.R."/>
            <person name="Macchietto M."/>
            <person name="Porter C.F."/>
            <person name="Rogers A."/>
            <person name="Williams B."/>
            <person name="Antoshechkin I."/>
            <person name="Lee M.M."/>
            <person name="Goodwin Z."/>
            <person name="Lu X."/>
            <person name="Lewis E.E."/>
            <person name="Goodrich-Blair H."/>
            <person name="Stock S.P."/>
            <person name="Adams B.J."/>
            <person name="Sternberg P.W."/>
            <person name="Mortazavi A."/>
        </authorList>
    </citation>
    <scope>NUCLEOTIDE SEQUENCE [LARGE SCALE GENOMIC DNA]</scope>
    <source>
        <strain evidence="1 2">ALL</strain>
    </source>
</reference>
<organism evidence="1 2">
    <name type="scientific">Steinernema carpocapsae</name>
    <name type="common">Entomopathogenic nematode</name>
    <dbReference type="NCBI Taxonomy" id="34508"/>
    <lineage>
        <taxon>Eukaryota</taxon>
        <taxon>Metazoa</taxon>
        <taxon>Ecdysozoa</taxon>
        <taxon>Nematoda</taxon>
        <taxon>Chromadorea</taxon>
        <taxon>Rhabditida</taxon>
        <taxon>Tylenchina</taxon>
        <taxon>Panagrolaimomorpha</taxon>
        <taxon>Strongyloidoidea</taxon>
        <taxon>Steinernematidae</taxon>
        <taxon>Steinernema</taxon>
    </lineage>
</organism>
<reference evidence="1 2" key="2">
    <citation type="journal article" date="2019" name="G3 (Bethesda)">
        <title>Hybrid Assembly of the Genome of the Entomopathogenic Nematode Steinernema carpocapsae Identifies the X-Chromosome.</title>
        <authorList>
            <person name="Serra L."/>
            <person name="Macchietto M."/>
            <person name="Macias-Munoz A."/>
            <person name="McGill C.J."/>
            <person name="Rodriguez I.M."/>
            <person name="Rodriguez B."/>
            <person name="Murad R."/>
            <person name="Mortazavi A."/>
        </authorList>
    </citation>
    <scope>NUCLEOTIDE SEQUENCE [LARGE SCALE GENOMIC DNA]</scope>
    <source>
        <strain evidence="1 2">ALL</strain>
    </source>
</reference>
<gene>
    <name evidence="1" type="ORF">L596_014578</name>
</gene>
<accession>A0A4V6A2U4</accession>
<protein>
    <submittedName>
        <fullName evidence="1">Uncharacterized protein</fullName>
    </submittedName>
</protein>